<feature type="domain" description="Response regulatory" evidence="3">
    <location>
        <begin position="12"/>
        <end position="128"/>
    </location>
</feature>
<dbReference type="RefSeq" id="WP_177193018.1">
    <property type="nucleotide sequence ID" value="NZ_FORX01000003.1"/>
</dbReference>
<dbReference type="EMBL" id="FORX01000003">
    <property type="protein sequence ID" value="SFJ42046.1"/>
    <property type="molecule type" value="Genomic_DNA"/>
</dbReference>
<dbReference type="Gene3D" id="3.40.50.2300">
    <property type="match status" value="1"/>
</dbReference>
<evidence type="ECO:0000313" key="5">
    <source>
        <dbReference type="Proteomes" id="UP000198635"/>
    </source>
</evidence>
<evidence type="ECO:0000259" key="3">
    <source>
        <dbReference type="PROSITE" id="PS50110"/>
    </source>
</evidence>
<gene>
    <name evidence="4" type="ORF">SAMN04488082_10352</name>
</gene>
<dbReference type="Proteomes" id="UP000198635">
    <property type="component" value="Unassembled WGS sequence"/>
</dbReference>
<dbReference type="PANTHER" id="PTHR44591">
    <property type="entry name" value="STRESS RESPONSE REGULATOR PROTEIN 1"/>
    <property type="match status" value="1"/>
</dbReference>
<evidence type="ECO:0000256" key="2">
    <source>
        <dbReference type="PROSITE-ProRule" id="PRU00169"/>
    </source>
</evidence>
<proteinExistence type="predicted"/>
<dbReference type="InterPro" id="IPR001789">
    <property type="entry name" value="Sig_transdc_resp-reg_receiver"/>
</dbReference>
<dbReference type="InterPro" id="IPR050595">
    <property type="entry name" value="Bact_response_regulator"/>
</dbReference>
<reference evidence="5" key="1">
    <citation type="submission" date="2016-10" db="EMBL/GenBank/DDBJ databases">
        <authorList>
            <person name="Varghese N."/>
            <person name="Submissions S."/>
        </authorList>
    </citation>
    <scope>NUCLEOTIDE SEQUENCE [LARGE SCALE GENOMIC DNA]</scope>
    <source>
        <strain evidence="5">DSM 5918</strain>
    </source>
</reference>
<dbReference type="PANTHER" id="PTHR44591:SF3">
    <property type="entry name" value="RESPONSE REGULATORY DOMAIN-CONTAINING PROTEIN"/>
    <property type="match status" value="1"/>
</dbReference>
<dbReference type="SUPFAM" id="SSF52172">
    <property type="entry name" value="CheY-like"/>
    <property type="match status" value="1"/>
</dbReference>
<accession>A0A1I3RA29</accession>
<dbReference type="STRING" id="52560.SAMN04488082_10352"/>
<dbReference type="Pfam" id="PF00072">
    <property type="entry name" value="Response_reg"/>
    <property type="match status" value="1"/>
</dbReference>
<dbReference type="SMART" id="SM00448">
    <property type="entry name" value="REC"/>
    <property type="match status" value="1"/>
</dbReference>
<name>A0A1I3RA29_9BACT</name>
<dbReference type="GO" id="GO:0000160">
    <property type="term" value="P:phosphorelay signal transduction system"/>
    <property type="evidence" value="ECO:0007669"/>
    <property type="project" value="InterPro"/>
</dbReference>
<dbReference type="AlphaFoldDB" id="A0A1I3RA29"/>
<sequence>MSENTITQSTVTVLVLDDEPNIRESLAEYLMDCGFGTLTAESAEDALELPELGNVAVAVVDIRLGGIDGLEFIKRLHVMHPSVRCLIHTGSTDFQLDNELRAIGLTEREVLFKPVLDMGIFETLILEKVAEGRS</sequence>
<evidence type="ECO:0000313" key="4">
    <source>
        <dbReference type="EMBL" id="SFJ42046.1"/>
    </source>
</evidence>
<dbReference type="InterPro" id="IPR011006">
    <property type="entry name" value="CheY-like_superfamily"/>
</dbReference>
<keyword evidence="1 2" id="KW-0597">Phosphoprotein</keyword>
<keyword evidence="5" id="KW-1185">Reference proteome</keyword>
<organism evidence="4 5">
    <name type="scientific">Desulfomicrobium apsheronum</name>
    <dbReference type="NCBI Taxonomy" id="52560"/>
    <lineage>
        <taxon>Bacteria</taxon>
        <taxon>Pseudomonadati</taxon>
        <taxon>Thermodesulfobacteriota</taxon>
        <taxon>Desulfovibrionia</taxon>
        <taxon>Desulfovibrionales</taxon>
        <taxon>Desulfomicrobiaceae</taxon>
        <taxon>Desulfomicrobium</taxon>
    </lineage>
</organism>
<evidence type="ECO:0000256" key="1">
    <source>
        <dbReference type="ARBA" id="ARBA00022553"/>
    </source>
</evidence>
<feature type="modified residue" description="4-aspartylphosphate" evidence="2">
    <location>
        <position position="61"/>
    </location>
</feature>
<dbReference type="PROSITE" id="PS50110">
    <property type="entry name" value="RESPONSE_REGULATORY"/>
    <property type="match status" value="1"/>
</dbReference>
<protein>
    <submittedName>
        <fullName evidence="4">Response regulator receiver domain-containing protein</fullName>
    </submittedName>
</protein>